<comment type="similarity">
    <text evidence="1">Belongs to the zinc-containing alcohol dehydrogenase family.</text>
</comment>
<dbReference type="Gene3D" id="3.90.180.10">
    <property type="entry name" value="Medium-chain alcohol dehydrogenases, catalytic domain"/>
    <property type="match status" value="1"/>
</dbReference>
<proteinExistence type="inferred from homology"/>
<dbReference type="InterPro" id="IPR036291">
    <property type="entry name" value="NAD(P)-bd_dom_sf"/>
</dbReference>
<evidence type="ECO:0000256" key="1">
    <source>
        <dbReference type="ARBA" id="ARBA00008072"/>
    </source>
</evidence>
<dbReference type="Pfam" id="PF08240">
    <property type="entry name" value="ADH_N"/>
    <property type="match status" value="1"/>
</dbReference>
<dbReference type="PANTHER" id="PTHR45348:SF2">
    <property type="entry name" value="ZINC-TYPE ALCOHOL DEHYDROGENASE-LIKE PROTEIN C2E1P3.01"/>
    <property type="match status" value="1"/>
</dbReference>
<dbReference type="Proteomes" id="UP001273166">
    <property type="component" value="Unassembled WGS sequence"/>
</dbReference>
<feature type="domain" description="Enoyl reductase (ER)" evidence="3">
    <location>
        <begin position="12"/>
        <end position="343"/>
    </location>
</feature>
<dbReference type="Pfam" id="PF00107">
    <property type="entry name" value="ADH_zinc_N"/>
    <property type="match status" value="1"/>
</dbReference>
<evidence type="ECO:0000313" key="5">
    <source>
        <dbReference type="Proteomes" id="UP001273166"/>
    </source>
</evidence>
<dbReference type="Gene3D" id="3.40.50.720">
    <property type="entry name" value="NAD(P)-binding Rossmann-like Domain"/>
    <property type="match status" value="1"/>
</dbReference>
<dbReference type="SUPFAM" id="SSF51735">
    <property type="entry name" value="NAD(P)-binding Rossmann-fold domains"/>
    <property type="match status" value="1"/>
</dbReference>
<dbReference type="InterPro" id="IPR013149">
    <property type="entry name" value="ADH-like_C"/>
</dbReference>
<keyword evidence="5" id="KW-1185">Reference proteome</keyword>
<evidence type="ECO:0000313" key="4">
    <source>
        <dbReference type="EMBL" id="KAK3304956.1"/>
    </source>
</evidence>
<dbReference type="AlphaFoldDB" id="A0AAJ0GRU4"/>
<evidence type="ECO:0000259" key="3">
    <source>
        <dbReference type="SMART" id="SM00829"/>
    </source>
</evidence>
<dbReference type="SMART" id="SM00829">
    <property type="entry name" value="PKS_ER"/>
    <property type="match status" value="1"/>
</dbReference>
<protein>
    <submittedName>
        <fullName evidence="4">Chaperonin 10-like protein</fullName>
    </submittedName>
</protein>
<dbReference type="InterPro" id="IPR020843">
    <property type="entry name" value="ER"/>
</dbReference>
<dbReference type="SUPFAM" id="SSF50129">
    <property type="entry name" value="GroES-like"/>
    <property type="match status" value="1"/>
</dbReference>
<organism evidence="4 5">
    <name type="scientific">Chaetomium strumarium</name>
    <dbReference type="NCBI Taxonomy" id="1170767"/>
    <lineage>
        <taxon>Eukaryota</taxon>
        <taxon>Fungi</taxon>
        <taxon>Dikarya</taxon>
        <taxon>Ascomycota</taxon>
        <taxon>Pezizomycotina</taxon>
        <taxon>Sordariomycetes</taxon>
        <taxon>Sordariomycetidae</taxon>
        <taxon>Sordariales</taxon>
        <taxon>Chaetomiaceae</taxon>
        <taxon>Chaetomium</taxon>
    </lineage>
</organism>
<dbReference type="InterPro" id="IPR013154">
    <property type="entry name" value="ADH-like_N"/>
</dbReference>
<dbReference type="CDD" id="cd08249">
    <property type="entry name" value="enoyl_reductase_like"/>
    <property type="match status" value="1"/>
</dbReference>
<dbReference type="GO" id="GO:0016651">
    <property type="term" value="F:oxidoreductase activity, acting on NAD(P)H"/>
    <property type="evidence" value="ECO:0007669"/>
    <property type="project" value="InterPro"/>
</dbReference>
<sequence length="353" mass="37653">MSQKALILEKVGTPLVLKSRHIPEPNENQILLKIVVVGLNPHDQKIRDHGLIITPDHLPYITGNDIAGVVEKVGSEVTNFKPGDRVFAQADSFSGPDGGGVQQYAISPADLVAPIPSSLSFDEAATLPTVAMASFVALFHPSGLGLPAPYSSERESFDYQHCSLLVIGGGSNCGKLAIQFARLVGFGTIVALAGKTPEKEAELKELGATYVLDRHAADVEEQCRSIIGDDLLYALDVVNHDPAARALGVSLLSNSKRGIIATLLPGGVDKSKVGSKVAGYEVRFTQGAGHLHREMGRLFWKHLPGWLEAGEIRPLGHYSTISGLDERAVNKALDAYRDGSGAIKVNVHPHEAS</sequence>
<dbReference type="InterPro" id="IPR011032">
    <property type="entry name" value="GroES-like_sf"/>
</dbReference>
<dbReference type="PANTHER" id="PTHR45348">
    <property type="entry name" value="HYPOTHETICAL OXIDOREDUCTASE (EUROFUNG)"/>
    <property type="match status" value="1"/>
</dbReference>
<dbReference type="InterPro" id="IPR047122">
    <property type="entry name" value="Trans-enoyl_RdTase-like"/>
</dbReference>
<reference evidence="4" key="2">
    <citation type="submission" date="2023-06" db="EMBL/GenBank/DDBJ databases">
        <authorList>
            <consortium name="Lawrence Berkeley National Laboratory"/>
            <person name="Mondo S.J."/>
            <person name="Hensen N."/>
            <person name="Bonometti L."/>
            <person name="Westerberg I."/>
            <person name="Brannstrom I.O."/>
            <person name="Guillou S."/>
            <person name="Cros-Aarteil S."/>
            <person name="Calhoun S."/>
            <person name="Haridas S."/>
            <person name="Kuo A."/>
            <person name="Pangilinan J."/>
            <person name="Riley R."/>
            <person name="Labutti K."/>
            <person name="Andreopoulos B."/>
            <person name="Lipzen A."/>
            <person name="Chen C."/>
            <person name="Yanf M."/>
            <person name="Daum C."/>
            <person name="Ng V."/>
            <person name="Clum A."/>
            <person name="Steindorff A."/>
            <person name="Ohm R."/>
            <person name="Martin F."/>
            <person name="Silar P."/>
            <person name="Natvig D."/>
            <person name="Lalanne C."/>
            <person name="Gautier V."/>
            <person name="Ament-Velasquez S.L."/>
            <person name="Kruys A."/>
            <person name="Hutchinson M.I."/>
            <person name="Powell A.J."/>
            <person name="Barry K."/>
            <person name="Miller A.N."/>
            <person name="Grigoriev I.V."/>
            <person name="Debuchy R."/>
            <person name="Gladieux P."/>
            <person name="Thoren M.H."/>
            <person name="Johannesson H."/>
        </authorList>
    </citation>
    <scope>NUCLEOTIDE SEQUENCE</scope>
    <source>
        <strain evidence="4">CBS 333.67</strain>
    </source>
</reference>
<name>A0AAJ0GRU4_9PEZI</name>
<reference evidence="4" key="1">
    <citation type="journal article" date="2023" name="Mol. Phylogenet. Evol.">
        <title>Genome-scale phylogeny and comparative genomics of the fungal order Sordariales.</title>
        <authorList>
            <person name="Hensen N."/>
            <person name="Bonometti L."/>
            <person name="Westerberg I."/>
            <person name="Brannstrom I.O."/>
            <person name="Guillou S."/>
            <person name="Cros-Aarteil S."/>
            <person name="Calhoun S."/>
            <person name="Haridas S."/>
            <person name="Kuo A."/>
            <person name="Mondo S."/>
            <person name="Pangilinan J."/>
            <person name="Riley R."/>
            <person name="LaButti K."/>
            <person name="Andreopoulos B."/>
            <person name="Lipzen A."/>
            <person name="Chen C."/>
            <person name="Yan M."/>
            <person name="Daum C."/>
            <person name="Ng V."/>
            <person name="Clum A."/>
            <person name="Steindorff A."/>
            <person name="Ohm R.A."/>
            <person name="Martin F."/>
            <person name="Silar P."/>
            <person name="Natvig D.O."/>
            <person name="Lalanne C."/>
            <person name="Gautier V."/>
            <person name="Ament-Velasquez S.L."/>
            <person name="Kruys A."/>
            <person name="Hutchinson M.I."/>
            <person name="Powell A.J."/>
            <person name="Barry K."/>
            <person name="Miller A.N."/>
            <person name="Grigoriev I.V."/>
            <person name="Debuchy R."/>
            <person name="Gladieux P."/>
            <person name="Hiltunen Thoren M."/>
            <person name="Johannesson H."/>
        </authorList>
    </citation>
    <scope>NUCLEOTIDE SEQUENCE</scope>
    <source>
        <strain evidence="4">CBS 333.67</strain>
    </source>
</reference>
<comment type="caution">
    <text evidence="4">The sequence shown here is derived from an EMBL/GenBank/DDBJ whole genome shotgun (WGS) entry which is preliminary data.</text>
</comment>
<gene>
    <name evidence="4" type="ORF">B0T15DRAFT_538148</name>
</gene>
<dbReference type="RefSeq" id="XP_062720736.1">
    <property type="nucleotide sequence ID" value="XM_062869670.1"/>
</dbReference>
<dbReference type="GeneID" id="87888499"/>
<keyword evidence="2" id="KW-0560">Oxidoreductase</keyword>
<dbReference type="EMBL" id="JAUDZG010000005">
    <property type="protein sequence ID" value="KAK3304956.1"/>
    <property type="molecule type" value="Genomic_DNA"/>
</dbReference>
<evidence type="ECO:0000256" key="2">
    <source>
        <dbReference type="ARBA" id="ARBA00023002"/>
    </source>
</evidence>
<accession>A0AAJ0GRU4</accession>